<dbReference type="InterPro" id="IPR013974">
    <property type="entry name" value="SAF"/>
</dbReference>
<dbReference type="EMBL" id="CP021425">
    <property type="protein sequence ID" value="ARU57450.1"/>
    <property type="molecule type" value="Genomic_DNA"/>
</dbReference>
<dbReference type="KEGG" id="ome:OLMES_3412"/>
<feature type="signal peptide" evidence="7">
    <location>
        <begin position="1"/>
        <end position="26"/>
    </location>
</feature>
<evidence type="ECO:0000256" key="4">
    <source>
        <dbReference type="ARBA" id="ARBA00022729"/>
    </source>
</evidence>
<dbReference type="OrthoDB" id="1669037at2"/>
<evidence type="ECO:0000256" key="2">
    <source>
        <dbReference type="ARBA" id="ARBA00010474"/>
    </source>
</evidence>
<accession>A0A1Y0IB20</accession>
<feature type="domain" description="SAF" evidence="8">
    <location>
        <begin position="114"/>
        <end position="176"/>
    </location>
</feature>
<dbReference type="InterPro" id="IPR017585">
    <property type="entry name" value="SAF_FlgA"/>
</dbReference>
<proteinExistence type="inferred from homology"/>
<dbReference type="GO" id="GO:0042597">
    <property type="term" value="C:periplasmic space"/>
    <property type="evidence" value="ECO:0007669"/>
    <property type="project" value="UniProtKB-SubCell"/>
</dbReference>
<protein>
    <recommendedName>
        <fullName evidence="3 7">Flagella basal body P-ring formation protein FlgA</fullName>
    </recommendedName>
</protein>
<comment type="subcellular location">
    <subcellularLocation>
        <location evidence="1 7">Periplasm</location>
    </subcellularLocation>
</comment>
<keyword evidence="9" id="KW-0966">Cell projection</keyword>
<keyword evidence="5 7" id="KW-0574">Periplasm</keyword>
<comment type="similarity">
    <text evidence="2 7">Belongs to the FlgA family.</text>
</comment>
<dbReference type="CDD" id="cd11614">
    <property type="entry name" value="SAF_CpaB_FlgA_like"/>
    <property type="match status" value="1"/>
</dbReference>
<dbReference type="InterPro" id="IPR039246">
    <property type="entry name" value="Flagellar_FlgA"/>
</dbReference>
<dbReference type="PANTHER" id="PTHR36307:SF1">
    <property type="entry name" value="FLAGELLA BASAL BODY P-RING FORMATION PROTEIN FLGA"/>
    <property type="match status" value="1"/>
</dbReference>
<keyword evidence="9" id="KW-0969">Cilium</keyword>
<keyword evidence="10" id="KW-1185">Reference proteome</keyword>
<evidence type="ECO:0000256" key="1">
    <source>
        <dbReference type="ARBA" id="ARBA00004418"/>
    </source>
</evidence>
<dbReference type="Proteomes" id="UP000196027">
    <property type="component" value="Chromosome"/>
</dbReference>
<keyword evidence="9" id="KW-0282">Flagellum</keyword>
<dbReference type="NCBIfam" id="TIGR03170">
    <property type="entry name" value="flgA_cterm"/>
    <property type="match status" value="1"/>
</dbReference>
<dbReference type="GO" id="GO:0044780">
    <property type="term" value="P:bacterial-type flagellum assembly"/>
    <property type="evidence" value="ECO:0007669"/>
    <property type="project" value="InterPro"/>
</dbReference>
<dbReference type="SMART" id="SM00858">
    <property type="entry name" value="SAF"/>
    <property type="match status" value="1"/>
</dbReference>
<sequence length="239" mass="26588">MRVRLLNQPMVTIFLLAIFYSQAASATPQQLRILETANQFVKQDLERLVKEEKISRFELESGKLDPRLTLAACSSGKLEANWLSDPLKSTRNTVKVTCNNLWSVIVTANINVYRYVVVVSATLDRNTTITTENVELEEVPLRSTRYGYYLSTSEVVGQKALRFSSPGTVVTPRMLKPADLVEKGDNVVIVAKSDILSVKMLGTALSKGQQGEQILVRNSSSQRVVKAWVTAPGRVEIPF</sequence>
<evidence type="ECO:0000313" key="10">
    <source>
        <dbReference type="Proteomes" id="UP000196027"/>
    </source>
</evidence>
<feature type="chain" id="PRO_5011829488" description="Flagella basal body P-ring formation protein FlgA" evidence="7">
    <location>
        <begin position="27"/>
        <end position="239"/>
    </location>
</feature>
<dbReference type="Gene3D" id="3.90.1210.10">
    <property type="entry name" value="Antifreeze-like/N-acetylneuraminic acid synthase C-terminal domain"/>
    <property type="match status" value="1"/>
</dbReference>
<comment type="function">
    <text evidence="6 7">Involved in the assembly process of the P-ring formation. It may associate with FlgF on the rod constituting a structure essential for the P-ring assembly or may act as a modulator protein for the P-ring assembly.</text>
</comment>
<organism evidence="9 10">
    <name type="scientific">Oleiphilus messinensis</name>
    <dbReference type="NCBI Taxonomy" id="141451"/>
    <lineage>
        <taxon>Bacteria</taxon>
        <taxon>Pseudomonadati</taxon>
        <taxon>Pseudomonadota</taxon>
        <taxon>Gammaproteobacteria</taxon>
        <taxon>Oceanospirillales</taxon>
        <taxon>Oleiphilaceae</taxon>
        <taxon>Oleiphilus</taxon>
    </lineage>
</organism>
<dbReference type="Gene3D" id="2.30.30.760">
    <property type="match status" value="1"/>
</dbReference>
<evidence type="ECO:0000256" key="6">
    <source>
        <dbReference type="ARBA" id="ARBA00025643"/>
    </source>
</evidence>
<dbReference type="Pfam" id="PF17656">
    <property type="entry name" value="ChapFlgA_N"/>
    <property type="match status" value="1"/>
</dbReference>
<reference evidence="9 10" key="1">
    <citation type="submission" date="2017-05" db="EMBL/GenBank/DDBJ databases">
        <title>Genomic insights into alkan degradation activity of Oleiphilus messinensis.</title>
        <authorList>
            <person name="Kozyavkin S.A."/>
            <person name="Slesarev A.I."/>
            <person name="Golyshin P.N."/>
            <person name="Korzhenkov A."/>
            <person name="Golyshina O.N."/>
            <person name="Toshchakov S.V."/>
        </authorList>
    </citation>
    <scope>NUCLEOTIDE SEQUENCE [LARGE SCALE GENOMIC DNA]</scope>
    <source>
        <strain evidence="9 10">ME102</strain>
    </source>
</reference>
<dbReference type="RefSeq" id="WP_157678357.1">
    <property type="nucleotide sequence ID" value="NZ_CP021425.1"/>
</dbReference>
<evidence type="ECO:0000256" key="3">
    <source>
        <dbReference type="ARBA" id="ARBA00014754"/>
    </source>
</evidence>
<dbReference type="PANTHER" id="PTHR36307">
    <property type="entry name" value="FLAGELLA BASAL BODY P-RING FORMATION PROTEIN FLGA"/>
    <property type="match status" value="1"/>
</dbReference>
<keyword evidence="7" id="KW-1005">Bacterial flagellum biogenesis</keyword>
<dbReference type="InterPro" id="IPR041231">
    <property type="entry name" value="FlgA_N"/>
</dbReference>
<evidence type="ECO:0000259" key="8">
    <source>
        <dbReference type="SMART" id="SM00858"/>
    </source>
</evidence>
<evidence type="ECO:0000256" key="5">
    <source>
        <dbReference type="ARBA" id="ARBA00022764"/>
    </source>
</evidence>
<dbReference type="Pfam" id="PF13144">
    <property type="entry name" value="ChapFlgA"/>
    <property type="match status" value="1"/>
</dbReference>
<evidence type="ECO:0000256" key="7">
    <source>
        <dbReference type="RuleBase" id="RU362063"/>
    </source>
</evidence>
<keyword evidence="4 7" id="KW-0732">Signal</keyword>
<gene>
    <name evidence="9" type="ORF">OLMES_3412</name>
</gene>
<dbReference type="AlphaFoldDB" id="A0A1Y0IB20"/>
<evidence type="ECO:0000313" key="9">
    <source>
        <dbReference type="EMBL" id="ARU57450.1"/>
    </source>
</evidence>
<name>A0A1Y0IB20_9GAMM</name>